<comment type="subcellular location">
    <subcellularLocation>
        <location evidence="5">Secreted</location>
    </subcellularLocation>
</comment>
<accession>A0A3P8WUV9</accession>
<sequence precursor="true">MALYWILLTVFRLTALTFSHSSEHGAPHGRRRQTQTSAGGANVLQQPLQSPRVQSQSRDQDRPRASQGSRTVKSGAGRLSHRALHPLARPEDDGTGLEGLSPVRLEMGHAGDVRIKTKSQSQIWENQLAGTKKGRGHRSRHGHRFEHRRHGAGRRDRGRHGKGSRPPFWEPLPEMRSASKDSDLLEDPSSSSLSVTPPGEPSSPLAASGSGSVSTVMNEHPPTLPPTSTKPQKSGPELAQDVMPTLDMALFDWTDYEDMKPVDTWSSSGRKAKRRSKNLSNGNTTTNGEATEPCDHHLDCLPGSCCDLRQHECKPHNRGLNNKCYDDCMCEEGFRCYAKFHRKRRVTRRKGRCVVPESVNVDQGGFITI</sequence>
<evidence type="ECO:0000256" key="6">
    <source>
        <dbReference type="SAM" id="MobiDB-lite"/>
    </source>
</evidence>
<feature type="compositionally biased region" description="Basic residues" evidence="6">
    <location>
        <begin position="132"/>
        <end position="163"/>
    </location>
</feature>
<gene>
    <name evidence="5" type="primary">DRAXIN</name>
</gene>
<evidence type="ECO:0000256" key="1">
    <source>
        <dbReference type="ARBA" id="ARBA00022473"/>
    </source>
</evidence>
<keyword evidence="4" id="KW-0325">Glycoprotein</keyword>
<evidence type="ECO:0000256" key="3">
    <source>
        <dbReference type="ARBA" id="ARBA00022729"/>
    </source>
</evidence>
<keyword evidence="3 5" id="KW-0732">Signal</keyword>
<dbReference type="GeneTree" id="ENSGT00390000013828"/>
<organism evidence="7 8">
    <name type="scientific">Cynoglossus semilaevis</name>
    <name type="common">Tongue sole</name>
    <dbReference type="NCBI Taxonomy" id="244447"/>
    <lineage>
        <taxon>Eukaryota</taxon>
        <taxon>Metazoa</taxon>
        <taxon>Chordata</taxon>
        <taxon>Craniata</taxon>
        <taxon>Vertebrata</taxon>
        <taxon>Euteleostomi</taxon>
        <taxon>Actinopterygii</taxon>
        <taxon>Neopterygii</taxon>
        <taxon>Teleostei</taxon>
        <taxon>Neoteleostei</taxon>
        <taxon>Acanthomorphata</taxon>
        <taxon>Carangaria</taxon>
        <taxon>Pleuronectiformes</taxon>
        <taxon>Pleuronectoidei</taxon>
        <taxon>Cynoglossidae</taxon>
        <taxon>Cynoglossinae</taxon>
        <taxon>Cynoglossus</taxon>
    </lineage>
</organism>
<dbReference type="GO" id="GO:0030900">
    <property type="term" value="P:forebrain development"/>
    <property type="evidence" value="ECO:0007669"/>
    <property type="project" value="UniProtKB-UniRule"/>
</dbReference>
<comment type="similarity">
    <text evidence="5">Belongs to the draxin family.</text>
</comment>
<proteinExistence type="inferred from homology"/>
<evidence type="ECO:0000313" key="8">
    <source>
        <dbReference type="Proteomes" id="UP000265120"/>
    </source>
</evidence>
<dbReference type="Proteomes" id="UP000265120">
    <property type="component" value="Chromosome 11"/>
</dbReference>
<dbReference type="GO" id="GO:0021516">
    <property type="term" value="P:dorsal spinal cord development"/>
    <property type="evidence" value="ECO:0007669"/>
    <property type="project" value="UniProtKB-UniRule"/>
</dbReference>
<dbReference type="Ensembl" id="ENSCSET00000028846.1">
    <property type="protein sequence ID" value="ENSCSEP00000028464.1"/>
    <property type="gene ID" value="ENSCSEG00000018207.1"/>
</dbReference>
<dbReference type="KEGG" id="csem:103386651"/>
<dbReference type="STRING" id="244447.ENSCSEP00000028460"/>
<dbReference type="GO" id="GO:0005576">
    <property type="term" value="C:extracellular region"/>
    <property type="evidence" value="ECO:0007669"/>
    <property type="project" value="UniProtKB-SubCell"/>
</dbReference>
<reference evidence="7 8" key="1">
    <citation type="journal article" date="2014" name="Nat. Genet.">
        <title>Whole-genome sequence of a flatfish provides insights into ZW sex chromosome evolution and adaptation to a benthic lifestyle.</title>
        <authorList>
            <person name="Chen S."/>
            <person name="Zhang G."/>
            <person name="Shao C."/>
            <person name="Huang Q."/>
            <person name="Liu G."/>
            <person name="Zhang P."/>
            <person name="Song W."/>
            <person name="An N."/>
            <person name="Chalopin D."/>
            <person name="Volff J.N."/>
            <person name="Hong Y."/>
            <person name="Li Q."/>
            <person name="Sha Z."/>
            <person name="Zhou H."/>
            <person name="Xie M."/>
            <person name="Yu Q."/>
            <person name="Liu Y."/>
            <person name="Xiang H."/>
            <person name="Wang N."/>
            <person name="Wu K."/>
            <person name="Yang C."/>
            <person name="Zhou Q."/>
            <person name="Liao X."/>
            <person name="Yang L."/>
            <person name="Hu Q."/>
            <person name="Zhang J."/>
            <person name="Meng L."/>
            <person name="Jin L."/>
            <person name="Tian Y."/>
            <person name="Lian J."/>
            <person name="Yang J."/>
            <person name="Miao G."/>
            <person name="Liu S."/>
            <person name="Liang Z."/>
            <person name="Yan F."/>
            <person name="Li Y."/>
            <person name="Sun B."/>
            <person name="Zhang H."/>
            <person name="Zhang J."/>
            <person name="Zhu Y."/>
            <person name="Du M."/>
            <person name="Zhao Y."/>
            <person name="Schartl M."/>
            <person name="Tang Q."/>
            <person name="Wang J."/>
        </authorList>
    </citation>
    <scope>NUCLEOTIDE SEQUENCE</scope>
</reference>
<protein>
    <recommendedName>
        <fullName evidence="5">Draxin</fullName>
    </recommendedName>
    <alternativeName>
        <fullName evidence="5">Dorsal inhibitory axon guidance protein</fullName>
    </alternativeName>
    <alternativeName>
        <fullName evidence="5">Dorsal repulsive axon guidance protein</fullName>
    </alternativeName>
</protein>
<dbReference type="Ensembl" id="ENSCSET00000028842.1">
    <property type="protein sequence ID" value="ENSCSEP00000028460.1"/>
    <property type="gene ID" value="ENSCSEG00000018207.1"/>
</dbReference>
<feature type="region of interest" description="Disordered" evidence="6">
    <location>
        <begin position="262"/>
        <end position="288"/>
    </location>
</feature>
<evidence type="ECO:0000256" key="5">
    <source>
        <dbReference type="HAMAP-Rule" id="MF_03060"/>
    </source>
</evidence>
<dbReference type="GO" id="GO:0090090">
    <property type="term" value="P:negative regulation of canonical Wnt signaling pathway"/>
    <property type="evidence" value="ECO:0007669"/>
    <property type="project" value="Ensembl"/>
</dbReference>
<feature type="compositionally biased region" description="Polar residues" evidence="6">
    <location>
        <begin position="34"/>
        <end position="57"/>
    </location>
</feature>
<keyword evidence="8" id="KW-1185">Reference proteome</keyword>
<dbReference type="Pfam" id="PF15550">
    <property type="entry name" value="Draxin"/>
    <property type="match status" value="1"/>
</dbReference>
<reference evidence="7" key="2">
    <citation type="submission" date="2025-05" db="UniProtKB">
        <authorList>
            <consortium name="Ensembl"/>
        </authorList>
    </citation>
    <scope>IDENTIFICATION</scope>
</reference>
<dbReference type="GO" id="GO:0007411">
    <property type="term" value="P:axon guidance"/>
    <property type="evidence" value="ECO:0007669"/>
    <property type="project" value="UniProtKB-UniRule"/>
</dbReference>
<feature type="compositionally biased region" description="Polar residues" evidence="6">
    <location>
        <begin position="118"/>
        <end position="129"/>
    </location>
</feature>
<name>A0A3P8WUV9_CYNSE</name>
<feature type="signal peptide" evidence="5">
    <location>
        <begin position="1"/>
        <end position="21"/>
    </location>
</feature>
<dbReference type="InterPro" id="IPR029094">
    <property type="entry name" value="Draxin"/>
</dbReference>
<evidence type="ECO:0000313" key="7">
    <source>
        <dbReference type="Ensembl" id="ENSCSEP00000028460.1"/>
    </source>
</evidence>
<dbReference type="HAMAP" id="MF_03060">
    <property type="entry name" value="Draxin"/>
    <property type="match status" value="1"/>
</dbReference>
<feature type="chain" id="PRO_5044509519" description="Draxin" evidence="5">
    <location>
        <begin position="22"/>
        <end position="369"/>
    </location>
</feature>
<evidence type="ECO:0000256" key="4">
    <source>
        <dbReference type="ARBA" id="ARBA00023180"/>
    </source>
</evidence>
<feature type="compositionally biased region" description="Low complexity" evidence="6">
    <location>
        <begin position="202"/>
        <end position="214"/>
    </location>
</feature>
<dbReference type="GO" id="GO:0016055">
    <property type="term" value="P:Wnt signaling pathway"/>
    <property type="evidence" value="ECO:0007669"/>
    <property type="project" value="InterPro"/>
</dbReference>
<dbReference type="AlphaFoldDB" id="A0A3P8WUV9"/>
<comment type="function">
    <text evidence="5">Chemorepulsive axon guidance protein required for the development of spinal cord and forebrain commissures. Acts as a chemorepulsive guidance protein for commissural axons during development. Able to inhibit or repel neurite outgrowth from dorsal spinal cord.</text>
</comment>
<keyword evidence="1 5" id="KW-0217">Developmental protein</keyword>
<evidence type="ECO:0000256" key="2">
    <source>
        <dbReference type="ARBA" id="ARBA00022525"/>
    </source>
</evidence>
<feature type="region of interest" description="Disordered" evidence="6">
    <location>
        <begin position="21"/>
        <end position="101"/>
    </location>
</feature>
<dbReference type="OrthoDB" id="9931375at2759"/>
<dbReference type="PANTHER" id="PTHR28610:SF1">
    <property type="entry name" value="DRAXIN"/>
    <property type="match status" value="1"/>
</dbReference>
<feature type="region of interest" description="Disordered" evidence="6">
    <location>
        <begin position="113"/>
        <end position="238"/>
    </location>
</feature>
<dbReference type="PANTHER" id="PTHR28610">
    <property type="entry name" value="DRAXIN"/>
    <property type="match status" value="1"/>
</dbReference>
<keyword evidence="2 5" id="KW-0964">Secreted</keyword>
<dbReference type="GO" id="GO:0021528">
    <property type="term" value="P:commissural neuron differentiation in spinal cord"/>
    <property type="evidence" value="ECO:0007669"/>
    <property type="project" value="UniProtKB-UniRule"/>
</dbReference>
<dbReference type="OMA" id="GHGHHFE"/>